<dbReference type="InterPro" id="IPR010982">
    <property type="entry name" value="Lambda_DNA-bd_dom_sf"/>
</dbReference>
<reference evidence="3" key="1">
    <citation type="journal article" date="2019" name="Int. J. Syst. Evol. Microbiol.">
        <title>The Global Catalogue of Microorganisms (GCM) 10K type strain sequencing project: providing services to taxonomists for standard genome sequencing and annotation.</title>
        <authorList>
            <consortium name="The Broad Institute Genomics Platform"/>
            <consortium name="The Broad Institute Genome Sequencing Center for Infectious Disease"/>
            <person name="Wu L."/>
            <person name="Ma J."/>
        </authorList>
    </citation>
    <scope>NUCLEOTIDE SEQUENCE [LARGE SCALE GENOMIC DNA]</scope>
    <source>
        <strain evidence="3">CCUG 53903</strain>
    </source>
</reference>
<evidence type="ECO:0000313" key="3">
    <source>
        <dbReference type="Proteomes" id="UP001596058"/>
    </source>
</evidence>
<name>A0ABW1D3B1_9ACTN</name>
<organism evidence="2 3">
    <name type="scientific">Nonomuraea insulae</name>
    <dbReference type="NCBI Taxonomy" id="1616787"/>
    <lineage>
        <taxon>Bacteria</taxon>
        <taxon>Bacillati</taxon>
        <taxon>Actinomycetota</taxon>
        <taxon>Actinomycetes</taxon>
        <taxon>Streptosporangiales</taxon>
        <taxon>Streptosporangiaceae</taxon>
        <taxon>Nonomuraea</taxon>
    </lineage>
</organism>
<accession>A0ABW1D3B1</accession>
<feature type="domain" description="HTH cro/C1-type" evidence="1">
    <location>
        <begin position="18"/>
        <end position="62"/>
    </location>
</feature>
<dbReference type="PROSITE" id="PS50943">
    <property type="entry name" value="HTH_CROC1"/>
    <property type="match status" value="1"/>
</dbReference>
<dbReference type="EMBL" id="JBHSPA010000081">
    <property type="protein sequence ID" value="MFC5832554.1"/>
    <property type="molecule type" value="Genomic_DNA"/>
</dbReference>
<evidence type="ECO:0000259" key="1">
    <source>
        <dbReference type="PROSITE" id="PS50943"/>
    </source>
</evidence>
<dbReference type="Proteomes" id="UP001596058">
    <property type="component" value="Unassembled WGS sequence"/>
</dbReference>
<dbReference type="InterPro" id="IPR001387">
    <property type="entry name" value="Cro/C1-type_HTH"/>
</dbReference>
<comment type="caution">
    <text evidence="2">The sequence shown here is derived from an EMBL/GenBank/DDBJ whole genome shotgun (WGS) entry which is preliminary data.</text>
</comment>
<evidence type="ECO:0000313" key="2">
    <source>
        <dbReference type="EMBL" id="MFC5832554.1"/>
    </source>
</evidence>
<proteinExistence type="predicted"/>
<gene>
    <name evidence="2" type="ORF">ACFPZ3_52615</name>
</gene>
<dbReference type="Gene3D" id="1.10.260.40">
    <property type="entry name" value="lambda repressor-like DNA-binding domains"/>
    <property type="match status" value="1"/>
</dbReference>
<dbReference type="SMART" id="SM00530">
    <property type="entry name" value="HTH_XRE"/>
    <property type="match status" value="1"/>
</dbReference>
<keyword evidence="3" id="KW-1185">Reference proteome</keyword>
<sequence length="421" mass="47130">MGEETFGQALRHLRGNRTLEAVAHAAGISTSYVYKLENDQRKPTRTVVEALEAATNAQGALIEASERNEKKSVPNADIIPPVAAMSPVRTLEINDHYGEDATERRRLFGLAASVGIVGFDEIVRQELDHTTDRLRSAEDWDIARADHLHALRTRPPAQVIKDLSIDLYALRQQMHTTIGDELTELYRVAALLAVIQANALTRISDHGAAIRWWSTARKTADASKDLELRLLVRSEEAIHGLYGQREPETVLRLIENARQISRRPWPRLMTARAKALALLNRSKEAADTLRDLHDHMDKGIAGDRWDFFKPDQIPFAESWVAAYSHNQAAADVARDRVLQIIPERSYQYRMNAKLHEAISTVALGGTDEGARLAAELIDSLPAGFRTNHILETARMVLRAVPLEQWERPTVGELRSLLALNA</sequence>
<dbReference type="CDD" id="cd00093">
    <property type="entry name" value="HTH_XRE"/>
    <property type="match status" value="1"/>
</dbReference>
<dbReference type="Pfam" id="PF13560">
    <property type="entry name" value="HTH_31"/>
    <property type="match status" value="1"/>
</dbReference>
<protein>
    <submittedName>
        <fullName evidence="2">Helix-turn-helix domain-containing protein</fullName>
    </submittedName>
</protein>
<dbReference type="RefSeq" id="WP_379521994.1">
    <property type="nucleotide sequence ID" value="NZ_JBHSPA010000081.1"/>
</dbReference>
<dbReference type="SUPFAM" id="SSF47413">
    <property type="entry name" value="lambda repressor-like DNA-binding domains"/>
    <property type="match status" value="1"/>
</dbReference>